<dbReference type="EMBL" id="QPFP01000068">
    <property type="protein sequence ID" value="TEB24282.1"/>
    <property type="molecule type" value="Genomic_DNA"/>
</dbReference>
<dbReference type="AlphaFoldDB" id="A0A4Y7SR52"/>
<evidence type="ECO:0000256" key="4">
    <source>
        <dbReference type="ARBA" id="ARBA00022737"/>
    </source>
</evidence>
<dbReference type="SMART" id="SM00647">
    <property type="entry name" value="IBR"/>
    <property type="match status" value="2"/>
</dbReference>
<dbReference type="Proteomes" id="UP000298030">
    <property type="component" value="Unassembled WGS sequence"/>
</dbReference>
<dbReference type="Gene3D" id="1.20.120.1750">
    <property type="match status" value="1"/>
</dbReference>
<dbReference type="InterPro" id="IPR013083">
    <property type="entry name" value="Znf_RING/FYVE/PHD"/>
</dbReference>
<keyword evidence="5" id="KW-0863">Zinc-finger</keyword>
<evidence type="ECO:0000256" key="6">
    <source>
        <dbReference type="ARBA" id="ARBA00022786"/>
    </source>
</evidence>
<evidence type="ECO:0000256" key="2">
    <source>
        <dbReference type="ARBA" id="ARBA00022679"/>
    </source>
</evidence>
<dbReference type="InterPro" id="IPR051628">
    <property type="entry name" value="LUBAC_E3_Ligases"/>
</dbReference>
<dbReference type="Pfam" id="PF26200">
    <property type="entry name" value="Rcat_RNF216"/>
    <property type="match status" value="1"/>
</dbReference>
<dbReference type="GO" id="GO:0016740">
    <property type="term" value="F:transferase activity"/>
    <property type="evidence" value="ECO:0007669"/>
    <property type="project" value="UniProtKB-KW"/>
</dbReference>
<evidence type="ECO:0000313" key="10">
    <source>
        <dbReference type="EMBL" id="TEB24282.1"/>
    </source>
</evidence>
<dbReference type="PROSITE" id="PS51873">
    <property type="entry name" value="TRIAD"/>
    <property type="match status" value="1"/>
</dbReference>
<dbReference type="PANTHER" id="PTHR22770">
    <property type="entry name" value="UBIQUITIN CONJUGATING ENZYME 7 INTERACTING PROTEIN-RELATED"/>
    <property type="match status" value="1"/>
</dbReference>
<organism evidence="10 11">
    <name type="scientific">Coprinellus micaceus</name>
    <name type="common">Glistening ink-cap mushroom</name>
    <name type="synonym">Coprinus micaceus</name>
    <dbReference type="NCBI Taxonomy" id="71717"/>
    <lineage>
        <taxon>Eukaryota</taxon>
        <taxon>Fungi</taxon>
        <taxon>Dikarya</taxon>
        <taxon>Basidiomycota</taxon>
        <taxon>Agaricomycotina</taxon>
        <taxon>Agaricomycetes</taxon>
        <taxon>Agaricomycetidae</taxon>
        <taxon>Agaricales</taxon>
        <taxon>Agaricineae</taxon>
        <taxon>Psathyrellaceae</taxon>
        <taxon>Coprinellus</taxon>
    </lineage>
</organism>
<keyword evidence="6" id="KW-0833">Ubl conjugation pathway</keyword>
<dbReference type="STRING" id="71717.A0A4Y7SR52"/>
<dbReference type="CDD" id="cd20339">
    <property type="entry name" value="BRcat_RBR_RNF216"/>
    <property type="match status" value="1"/>
</dbReference>
<dbReference type="SUPFAM" id="SSF57850">
    <property type="entry name" value="RING/U-box"/>
    <property type="match status" value="2"/>
</dbReference>
<feature type="compositionally biased region" description="Pro residues" evidence="8">
    <location>
        <begin position="28"/>
        <end position="45"/>
    </location>
</feature>
<evidence type="ECO:0000256" key="8">
    <source>
        <dbReference type="SAM" id="MobiDB-lite"/>
    </source>
</evidence>
<gene>
    <name evidence="10" type="ORF">FA13DRAFT_1739322</name>
</gene>
<feature type="region of interest" description="Disordered" evidence="8">
    <location>
        <begin position="21"/>
        <end position="45"/>
    </location>
</feature>
<dbReference type="InterPro" id="IPR047545">
    <property type="entry name" value="BRcat_RBR_RNF216"/>
</dbReference>
<dbReference type="PANTHER" id="PTHR22770:SF47">
    <property type="entry name" value="E3 UBIQUITIN-PROTEIN LIGASE RNF216"/>
    <property type="match status" value="1"/>
</dbReference>
<dbReference type="InterPro" id="IPR044066">
    <property type="entry name" value="TRIAD_supradom"/>
</dbReference>
<evidence type="ECO:0000256" key="3">
    <source>
        <dbReference type="ARBA" id="ARBA00022723"/>
    </source>
</evidence>
<dbReference type="OrthoDB" id="10009520at2759"/>
<dbReference type="Gene3D" id="3.30.40.10">
    <property type="entry name" value="Zinc/RING finger domain, C3HC4 (zinc finger)"/>
    <property type="match status" value="1"/>
</dbReference>
<proteinExistence type="predicted"/>
<comment type="caution">
    <text evidence="10">The sequence shown here is derived from an EMBL/GenBank/DDBJ whole genome shotgun (WGS) entry which is preliminary data.</text>
</comment>
<comment type="pathway">
    <text evidence="1">Protein modification; protein ubiquitination.</text>
</comment>
<keyword evidence="7" id="KW-0862">Zinc</keyword>
<keyword evidence="4" id="KW-0677">Repeat</keyword>
<keyword evidence="11" id="KW-1185">Reference proteome</keyword>
<name>A0A4Y7SR52_COPMI</name>
<protein>
    <recommendedName>
        <fullName evidence="9">RING-type domain-containing protein</fullName>
    </recommendedName>
</protein>
<accession>A0A4Y7SR52</accession>
<reference evidence="10 11" key="1">
    <citation type="journal article" date="2019" name="Nat. Ecol. Evol.">
        <title>Megaphylogeny resolves global patterns of mushroom evolution.</title>
        <authorList>
            <person name="Varga T."/>
            <person name="Krizsan K."/>
            <person name="Foldi C."/>
            <person name="Dima B."/>
            <person name="Sanchez-Garcia M."/>
            <person name="Sanchez-Ramirez S."/>
            <person name="Szollosi G.J."/>
            <person name="Szarkandi J.G."/>
            <person name="Papp V."/>
            <person name="Albert L."/>
            <person name="Andreopoulos W."/>
            <person name="Angelini C."/>
            <person name="Antonin V."/>
            <person name="Barry K.W."/>
            <person name="Bougher N.L."/>
            <person name="Buchanan P."/>
            <person name="Buyck B."/>
            <person name="Bense V."/>
            <person name="Catcheside P."/>
            <person name="Chovatia M."/>
            <person name="Cooper J."/>
            <person name="Damon W."/>
            <person name="Desjardin D."/>
            <person name="Finy P."/>
            <person name="Geml J."/>
            <person name="Haridas S."/>
            <person name="Hughes K."/>
            <person name="Justo A."/>
            <person name="Karasinski D."/>
            <person name="Kautmanova I."/>
            <person name="Kiss B."/>
            <person name="Kocsube S."/>
            <person name="Kotiranta H."/>
            <person name="LaButti K.M."/>
            <person name="Lechner B.E."/>
            <person name="Liimatainen K."/>
            <person name="Lipzen A."/>
            <person name="Lukacs Z."/>
            <person name="Mihaltcheva S."/>
            <person name="Morgado L.N."/>
            <person name="Niskanen T."/>
            <person name="Noordeloos M.E."/>
            <person name="Ohm R.A."/>
            <person name="Ortiz-Santana B."/>
            <person name="Ovrebo C."/>
            <person name="Racz N."/>
            <person name="Riley R."/>
            <person name="Savchenko A."/>
            <person name="Shiryaev A."/>
            <person name="Soop K."/>
            <person name="Spirin V."/>
            <person name="Szebenyi C."/>
            <person name="Tomsovsky M."/>
            <person name="Tulloss R.E."/>
            <person name="Uehling J."/>
            <person name="Grigoriev I.V."/>
            <person name="Vagvolgyi C."/>
            <person name="Papp T."/>
            <person name="Martin F.M."/>
            <person name="Miettinen O."/>
            <person name="Hibbett D.S."/>
            <person name="Nagy L.G."/>
        </authorList>
    </citation>
    <scope>NUCLEOTIDE SEQUENCE [LARGE SCALE GENOMIC DNA]</scope>
    <source>
        <strain evidence="10 11">FP101781</strain>
    </source>
</reference>
<dbReference type="InterPro" id="IPR002867">
    <property type="entry name" value="IBR_dom"/>
</dbReference>
<dbReference type="GO" id="GO:0008270">
    <property type="term" value="F:zinc ion binding"/>
    <property type="evidence" value="ECO:0007669"/>
    <property type="project" value="UniProtKB-KW"/>
</dbReference>
<evidence type="ECO:0000256" key="7">
    <source>
        <dbReference type="ARBA" id="ARBA00022833"/>
    </source>
</evidence>
<keyword evidence="2" id="KW-0808">Transferase</keyword>
<evidence type="ECO:0000256" key="1">
    <source>
        <dbReference type="ARBA" id="ARBA00004906"/>
    </source>
</evidence>
<feature type="domain" description="RING-type" evidence="9">
    <location>
        <begin position="49"/>
        <end position="268"/>
    </location>
</feature>
<sequence>MSLYDICGWLYELLVGAEPTNIDNPERPATPAPNQPPPATEPPPQPDTPLVECGCCFGEYEVAATYQCPSNHPFCGACIQNYVEGQLVRNQMEIRCFDGSDCGAVFHPSVLRDSLLPRTYKRLERLWEERDIREANIPDLASCPFCNFHTIIEASIKKEPLFLCLNVEDGCGKVSCRKCGKEDHSPRTCKEERKRTEGARQRVEEAMSGALIRRCPGCKRATIKEAGCNRMTCPDPNCQRSFCYLCRKDITRERYRHFDKKNPLSRRCALFDQVPLEEQHAQEVDVARERAAANPVAKRLGLWRTPRNLSFRVPRPLSRLVRKVVSNFKRD</sequence>
<keyword evidence="3" id="KW-0479">Metal-binding</keyword>
<evidence type="ECO:0000313" key="11">
    <source>
        <dbReference type="Proteomes" id="UP000298030"/>
    </source>
</evidence>
<evidence type="ECO:0000256" key="5">
    <source>
        <dbReference type="ARBA" id="ARBA00022771"/>
    </source>
</evidence>
<evidence type="ECO:0000259" key="9">
    <source>
        <dbReference type="PROSITE" id="PS51873"/>
    </source>
</evidence>